<gene>
    <name evidence="1" type="ORF">CLF_102760</name>
</gene>
<dbReference type="Proteomes" id="UP000008909">
    <property type="component" value="Unassembled WGS sequence"/>
</dbReference>
<accession>G7Y8G6</accession>
<evidence type="ECO:0000313" key="2">
    <source>
        <dbReference type="Proteomes" id="UP000008909"/>
    </source>
</evidence>
<reference key="2">
    <citation type="submission" date="2011-10" db="EMBL/GenBank/DDBJ databases">
        <title>The genome and transcriptome sequence of Clonorchis sinensis provide insights into the carcinogenic liver fluke.</title>
        <authorList>
            <person name="Wang X."/>
            <person name="Huang Y."/>
            <person name="Chen W."/>
            <person name="Liu H."/>
            <person name="Guo L."/>
            <person name="Chen Y."/>
            <person name="Luo F."/>
            <person name="Zhou W."/>
            <person name="Sun J."/>
            <person name="Mao Q."/>
            <person name="Liang P."/>
            <person name="Zhou C."/>
            <person name="Tian Y."/>
            <person name="Men J."/>
            <person name="Lv X."/>
            <person name="Huang L."/>
            <person name="Zhou J."/>
            <person name="Hu Y."/>
            <person name="Li R."/>
            <person name="Zhang F."/>
            <person name="Lei H."/>
            <person name="Li X."/>
            <person name="Hu X."/>
            <person name="Liang C."/>
            <person name="Xu J."/>
            <person name="Wu Z."/>
            <person name="Yu X."/>
        </authorList>
    </citation>
    <scope>NUCLEOTIDE SEQUENCE</scope>
    <source>
        <strain>Henan</strain>
    </source>
</reference>
<organism evidence="1 2">
    <name type="scientific">Clonorchis sinensis</name>
    <name type="common">Chinese liver fluke</name>
    <dbReference type="NCBI Taxonomy" id="79923"/>
    <lineage>
        <taxon>Eukaryota</taxon>
        <taxon>Metazoa</taxon>
        <taxon>Spiralia</taxon>
        <taxon>Lophotrochozoa</taxon>
        <taxon>Platyhelminthes</taxon>
        <taxon>Trematoda</taxon>
        <taxon>Digenea</taxon>
        <taxon>Opisthorchiida</taxon>
        <taxon>Opisthorchiata</taxon>
        <taxon>Opisthorchiidae</taxon>
        <taxon>Clonorchis</taxon>
    </lineage>
</organism>
<protein>
    <submittedName>
        <fullName evidence="1">Uncharacterized protein</fullName>
    </submittedName>
</protein>
<dbReference type="AlphaFoldDB" id="G7Y8G6"/>
<keyword evidence="2" id="KW-1185">Reference proteome</keyword>
<proteinExistence type="predicted"/>
<reference evidence="1" key="1">
    <citation type="journal article" date="2011" name="Genome Biol.">
        <title>The draft genome of the carcinogenic human liver fluke Clonorchis sinensis.</title>
        <authorList>
            <person name="Wang X."/>
            <person name="Chen W."/>
            <person name="Huang Y."/>
            <person name="Sun J."/>
            <person name="Men J."/>
            <person name="Liu H."/>
            <person name="Luo F."/>
            <person name="Guo L."/>
            <person name="Lv X."/>
            <person name="Deng C."/>
            <person name="Zhou C."/>
            <person name="Fan Y."/>
            <person name="Li X."/>
            <person name="Huang L."/>
            <person name="Hu Y."/>
            <person name="Liang C."/>
            <person name="Hu X."/>
            <person name="Xu J."/>
            <person name="Yu X."/>
        </authorList>
    </citation>
    <scope>NUCLEOTIDE SEQUENCE [LARGE SCALE GENOMIC DNA]</scope>
    <source>
        <strain evidence="1">Henan</strain>
    </source>
</reference>
<evidence type="ECO:0000313" key="1">
    <source>
        <dbReference type="EMBL" id="GAA49251.1"/>
    </source>
</evidence>
<sequence length="198" mass="23147">MAEITGPQRLIGVTFEELDSEDPWEREINNGITEIRDKFWKLSMVHFTQVDTCITFGSIQLVRRNKADELVYRIPRILRWASNQQRQSYRQKDDNLRVEFKAKDGYIQGSRKIKRLRLESYGSRTSGSFKRVPINVAVVKIWHIFMLQSSHVLRRNVLTGKVEKADNVSRIRTANHQVHGTKPIRPDHRATASNWCIC</sequence>
<dbReference type="EMBL" id="DF142943">
    <property type="protein sequence ID" value="GAA49251.1"/>
    <property type="molecule type" value="Genomic_DNA"/>
</dbReference>
<name>G7Y8G6_CLOSI</name>